<dbReference type="PANTHER" id="PTHR37298">
    <property type="entry name" value="UPF0111 PROTEIN YKAA"/>
    <property type="match status" value="1"/>
</dbReference>
<dbReference type="RefSeq" id="WP_309850279.1">
    <property type="nucleotide sequence ID" value="NZ_BAAAIU010000023.1"/>
</dbReference>
<organism evidence="1 2">
    <name type="scientific">Falsarthrobacter nasiphocae</name>
    <dbReference type="NCBI Taxonomy" id="189863"/>
    <lineage>
        <taxon>Bacteria</taxon>
        <taxon>Bacillati</taxon>
        <taxon>Actinomycetota</taxon>
        <taxon>Actinomycetes</taxon>
        <taxon>Micrococcales</taxon>
        <taxon>Micrococcaceae</taxon>
        <taxon>Falsarthrobacter</taxon>
    </lineage>
</organism>
<evidence type="ECO:0000313" key="1">
    <source>
        <dbReference type="EMBL" id="MDR6891941.1"/>
    </source>
</evidence>
<comment type="caution">
    <text evidence="1">The sequence shown here is derived from an EMBL/GenBank/DDBJ whole genome shotgun (WGS) entry which is preliminary data.</text>
</comment>
<proteinExistence type="predicted"/>
<gene>
    <name evidence="1" type="ORF">J2S35_000881</name>
</gene>
<dbReference type="InterPro" id="IPR052912">
    <property type="entry name" value="UPF0111_domain"/>
</dbReference>
<reference evidence="1" key="1">
    <citation type="submission" date="2023-07" db="EMBL/GenBank/DDBJ databases">
        <title>Sequencing the genomes of 1000 actinobacteria strains.</title>
        <authorList>
            <person name="Klenk H.-P."/>
        </authorList>
    </citation>
    <scope>NUCLEOTIDE SEQUENCE</scope>
    <source>
        <strain evidence="1">DSM 13988</strain>
    </source>
</reference>
<protein>
    <submittedName>
        <fullName evidence="1">Uncharacterized protein Yka (UPF0111/DUF47 family)</fullName>
    </submittedName>
</protein>
<dbReference type="AlphaFoldDB" id="A0AAE3YH70"/>
<evidence type="ECO:0000313" key="2">
    <source>
        <dbReference type="Proteomes" id="UP001247307"/>
    </source>
</evidence>
<sequence>MIKIRFRVPRESAGIELLADLSRELVSAVQTLSEMLGSSRDEDARLVEAMHASEGRSNELFFRLLATMRSSIINRLPREDLYILGGSLNGAVEALATAADVVVAFSLTHQSPRAAELLEIIQRMSDNCIKVFTSFESLDDLEDVWVDSLRLAKRAEHTRIAWLKEMIDSGSPLTVNKQKLMAERLMAVVTHLRALSMHVGEIVIRES</sequence>
<dbReference type="PANTHER" id="PTHR37298:SF1">
    <property type="entry name" value="UPF0111 PROTEIN YKAA"/>
    <property type="match status" value="1"/>
</dbReference>
<keyword evidence="2" id="KW-1185">Reference proteome</keyword>
<dbReference type="Gene3D" id="1.20.58.220">
    <property type="entry name" value="Phosphate transport system protein phou homolog 2, domain 2"/>
    <property type="match status" value="1"/>
</dbReference>
<dbReference type="Proteomes" id="UP001247307">
    <property type="component" value="Unassembled WGS sequence"/>
</dbReference>
<dbReference type="EMBL" id="JAVDUI010000001">
    <property type="protein sequence ID" value="MDR6891941.1"/>
    <property type="molecule type" value="Genomic_DNA"/>
</dbReference>
<name>A0AAE3YH70_9MICC</name>
<accession>A0AAE3YH70</accession>
<dbReference type="InterPro" id="IPR038078">
    <property type="entry name" value="PhoU-like_sf"/>
</dbReference>